<reference evidence="2" key="1">
    <citation type="submission" date="2010-04" db="EMBL/GenBank/DDBJ databases">
        <authorList>
            <person name="Reid K.E."/>
            <person name="Liao N."/>
            <person name="Chan S."/>
            <person name="Docking R."/>
            <person name="Taylor G."/>
            <person name="Moore R."/>
            <person name="Mayo M."/>
            <person name="Munro S."/>
            <person name="King J."/>
            <person name="Yanchuk A."/>
            <person name="Holt R."/>
            <person name="Jones S."/>
            <person name="Marra M."/>
            <person name="Ritland C.E."/>
            <person name="Ritland K."/>
            <person name="Bohlmann J."/>
        </authorList>
    </citation>
    <scope>NUCLEOTIDE SEQUENCE</scope>
    <source>
        <tissue evidence="2">Buds collected with no treatment. Collection October 2007</tissue>
    </source>
</reference>
<keyword evidence="1" id="KW-1133">Transmembrane helix</keyword>
<feature type="transmembrane region" description="Helical" evidence="1">
    <location>
        <begin position="12"/>
        <end position="32"/>
    </location>
</feature>
<evidence type="ECO:0000256" key="1">
    <source>
        <dbReference type="SAM" id="Phobius"/>
    </source>
</evidence>
<sequence>MHVFMLHFILNLKKIICTFSVSYDLLFINILIPIGCVRYQRAKAIIFWVSQH</sequence>
<accession>D5A8Z4</accession>
<dbReference type="AlphaFoldDB" id="D5A8Z4"/>
<dbReference type="EMBL" id="BT122643">
    <property type="protein sequence ID" value="ADE76013.1"/>
    <property type="molecule type" value="mRNA"/>
</dbReference>
<proteinExistence type="evidence at transcript level"/>
<keyword evidence="1" id="KW-0812">Transmembrane</keyword>
<evidence type="ECO:0000313" key="2">
    <source>
        <dbReference type="EMBL" id="ADE76013.1"/>
    </source>
</evidence>
<name>D5A8Z4_PICSI</name>
<keyword evidence="1" id="KW-0472">Membrane</keyword>
<protein>
    <submittedName>
        <fullName evidence="2">Uncharacterized protein</fullName>
    </submittedName>
</protein>
<organism evidence="2">
    <name type="scientific">Picea sitchensis</name>
    <name type="common">Sitka spruce</name>
    <name type="synonym">Pinus sitchensis</name>
    <dbReference type="NCBI Taxonomy" id="3332"/>
    <lineage>
        <taxon>Eukaryota</taxon>
        <taxon>Viridiplantae</taxon>
        <taxon>Streptophyta</taxon>
        <taxon>Embryophyta</taxon>
        <taxon>Tracheophyta</taxon>
        <taxon>Spermatophyta</taxon>
        <taxon>Pinopsida</taxon>
        <taxon>Pinidae</taxon>
        <taxon>Conifers I</taxon>
        <taxon>Pinales</taxon>
        <taxon>Pinaceae</taxon>
        <taxon>Picea</taxon>
    </lineage>
</organism>